<comment type="caution">
    <text evidence="1">The sequence shown here is derived from an EMBL/GenBank/DDBJ whole genome shotgun (WGS) entry which is preliminary data.</text>
</comment>
<protein>
    <submittedName>
        <fullName evidence="1">Uncharacterized protein</fullName>
    </submittedName>
</protein>
<name>B0PG07_9FIRM</name>
<evidence type="ECO:0000313" key="1">
    <source>
        <dbReference type="EMBL" id="EDS09595.1"/>
    </source>
</evidence>
<dbReference type="HOGENOM" id="CLU_3021718_0_0_9"/>
<dbReference type="AlphaFoldDB" id="B0PG07"/>
<accession>B0PG07</accession>
<reference evidence="1" key="1">
    <citation type="submission" date="2007-11" db="EMBL/GenBank/DDBJ databases">
        <authorList>
            <person name="Fulton L."/>
            <person name="Clifton S."/>
            <person name="Fulton B."/>
            <person name="Xu J."/>
            <person name="Minx P."/>
            <person name="Pepin K.H."/>
            <person name="Johnson M."/>
            <person name="Thiruvilangam P."/>
            <person name="Bhonagiri V."/>
            <person name="Nash W.E."/>
            <person name="Mardis E.R."/>
            <person name="Wilson R.K."/>
        </authorList>
    </citation>
    <scope>NUCLEOTIDE SEQUENCE [LARGE SCALE GENOMIC DNA]</scope>
    <source>
        <strain evidence="1">DSM 17241</strain>
    </source>
</reference>
<organism evidence="1 2">
    <name type="scientific">Anaerotruncus colihominis DSM 17241</name>
    <dbReference type="NCBI Taxonomy" id="445972"/>
    <lineage>
        <taxon>Bacteria</taxon>
        <taxon>Bacillati</taxon>
        <taxon>Bacillota</taxon>
        <taxon>Clostridia</taxon>
        <taxon>Eubacteriales</taxon>
        <taxon>Oscillospiraceae</taxon>
        <taxon>Anaerotruncus</taxon>
    </lineage>
</organism>
<reference evidence="1" key="2">
    <citation type="submission" date="2013-09" db="EMBL/GenBank/DDBJ databases">
        <title>Draft genome sequence of Anaerotruncus colihominis(DSM 17241).</title>
        <authorList>
            <person name="Sudarsanam P."/>
            <person name="Ley R."/>
            <person name="Guruge J."/>
            <person name="Turnbaugh P.J."/>
            <person name="Mahowald M."/>
            <person name="Liep D."/>
            <person name="Gordon J."/>
        </authorList>
    </citation>
    <scope>NUCLEOTIDE SEQUENCE</scope>
    <source>
        <strain evidence="1">DSM 17241</strain>
    </source>
</reference>
<dbReference type="EMBL" id="ABGD02000027">
    <property type="protein sequence ID" value="EDS09595.1"/>
    <property type="molecule type" value="Genomic_DNA"/>
</dbReference>
<sequence>MSPCGKFSCRATARLQKFALAWPPSSVRHPSAVMQVPSAFFQKTEISRTGCVIHD</sequence>
<proteinExistence type="predicted"/>
<dbReference type="Proteomes" id="UP000003803">
    <property type="component" value="Unassembled WGS sequence"/>
</dbReference>
<gene>
    <name evidence="1" type="ORF">ANACOL_03739</name>
</gene>
<evidence type="ECO:0000313" key="2">
    <source>
        <dbReference type="Proteomes" id="UP000003803"/>
    </source>
</evidence>
<keyword evidence="2" id="KW-1185">Reference proteome</keyword>